<dbReference type="GO" id="GO:0006952">
    <property type="term" value="P:defense response"/>
    <property type="evidence" value="ECO:0007669"/>
    <property type="project" value="InterPro"/>
</dbReference>
<evidence type="ECO:0000313" key="3">
    <source>
        <dbReference type="Proteomes" id="UP001177140"/>
    </source>
</evidence>
<dbReference type="EMBL" id="JAJJMA010118581">
    <property type="protein sequence ID" value="MCL7032026.1"/>
    <property type="molecule type" value="Genomic_DNA"/>
</dbReference>
<dbReference type="AlphaFoldDB" id="A0AA41S8I4"/>
<sequence length="99" mass="10920">MVTEGKSSVVMTKNKITAVDHENRKITHTVIEGDLAIGYPSFAAAFHITPIQGGGSNKSMVKWSVEYEKENEDVPAPTSFMKLMDGFFKELDAKLVEEA</sequence>
<comment type="caution">
    <text evidence="2">The sequence shown here is derived from an EMBL/GenBank/DDBJ whole genome shotgun (WGS) entry which is preliminary data.</text>
</comment>
<dbReference type="SMART" id="SM01037">
    <property type="entry name" value="Bet_v_1"/>
    <property type="match status" value="1"/>
</dbReference>
<dbReference type="InterPro" id="IPR023393">
    <property type="entry name" value="START-like_dom_sf"/>
</dbReference>
<keyword evidence="3" id="KW-1185">Reference proteome</keyword>
<dbReference type="SUPFAM" id="SSF55961">
    <property type="entry name" value="Bet v1-like"/>
    <property type="match status" value="1"/>
</dbReference>
<reference evidence="2" key="1">
    <citation type="submission" date="2022-03" db="EMBL/GenBank/DDBJ databases">
        <title>A functionally conserved STORR gene fusion in Papaver species that diverged 16.8 million years ago.</title>
        <authorList>
            <person name="Catania T."/>
        </authorList>
    </citation>
    <scope>NUCLEOTIDE SEQUENCE</scope>
    <source>
        <strain evidence="2">S-191538</strain>
    </source>
</reference>
<dbReference type="InterPro" id="IPR000916">
    <property type="entry name" value="Bet_v_I/MLP"/>
</dbReference>
<dbReference type="Proteomes" id="UP001177140">
    <property type="component" value="Unassembled WGS sequence"/>
</dbReference>
<dbReference type="Pfam" id="PF00407">
    <property type="entry name" value="Bet_v_1"/>
    <property type="match status" value="1"/>
</dbReference>
<feature type="domain" description="Bet v I/Major latex protein" evidence="1">
    <location>
        <begin position="2"/>
        <end position="98"/>
    </location>
</feature>
<proteinExistence type="predicted"/>
<gene>
    <name evidence="2" type="ORF">MKW94_018981</name>
</gene>
<evidence type="ECO:0000313" key="2">
    <source>
        <dbReference type="EMBL" id="MCL7032026.1"/>
    </source>
</evidence>
<name>A0AA41S8I4_PAPNU</name>
<protein>
    <recommendedName>
        <fullName evidence="1">Bet v I/Major latex protein domain-containing protein</fullName>
    </recommendedName>
</protein>
<dbReference type="InterPro" id="IPR051761">
    <property type="entry name" value="MLP-like_ligand-binding"/>
</dbReference>
<evidence type="ECO:0000259" key="1">
    <source>
        <dbReference type="SMART" id="SM01037"/>
    </source>
</evidence>
<organism evidence="2 3">
    <name type="scientific">Papaver nudicaule</name>
    <name type="common">Iceland poppy</name>
    <dbReference type="NCBI Taxonomy" id="74823"/>
    <lineage>
        <taxon>Eukaryota</taxon>
        <taxon>Viridiplantae</taxon>
        <taxon>Streptophyta</taxon>
        <taxon>Embryophyta</taxon>
        <taxon>Tracheophyta</taxon>
        <taxon>Spermatophyta</taxon>
        <taxon>Magnoliopsida</taxon>
        <taxon>Ranunculales</taxon>
        <taxon>Papaveraceae</taxon>
        <taxon>Papaveroideae</taxon>
        <taxon>Papaver</taxon>
    </lineage>
</organism>
<accession>A0AA41S8I4</accession>
<dbReference type="PANTHER" id="PTHR31907">
    <property type="entry name" value="MLP-LIKE PROTEIN 423"/>
    <property type="match status" value="1"/>
</dbReference>
<dbReference type="Gene3D" id="3.30.530.20">
    <property type="match status" value="1"/>
</dbReference>